<feature type="region of interest" description="Disordered" evidence="1">
    <location>
        <begin position="33"/>
        <end position="55"/>
    </location>
</feature>
<proteinExistence type="predicted"/>
<evidence type="ECO:0000313" key="2">
    <source>
        <dbReference type="EnsemblProtists" id="EOD30424"/>
    </source>
</evidence>
<accession>A0A0D3K3T9</accession>
<name>A0A0D3K3T9_EMIH1</name>
<dbReference type="KEGG" id="ehx:EMIHUDRAFT_456593"/>
<sequence>MWGTRKKSEPGSARFVGPPLECDTVWLDFAEQRCSSPPSHAPPLASPGKSTGVHAIDPHARRKQGMTLKKAQPGAPFGWTSEGTPYIGTQYCVDFRTPTGRLASLSTRNGGEAYHWQSLGGVSAKVASSALETHGRIDQLMAGESGRPCGEILSASDLATVRAAFVRVLGEEVVRQFEAAGEEAGEAEVKSEEAKSEAKSEVKREVKAEAGKAEAGREAETVMDKKRKARMALSDARQARNLEGEGEGPGSKQPKSKRPKAEASGEAAPVD</sequence>
<dbReference type="GeneID" id="17275698"/>
<dbReference type="EnsemblProtists" id="EOD30424">
    <property type="protein sequence ID" value="EOD30424"/>
    <property type="gene ID" value="EMIHUDRAFT_456593"/>
</dbReference>
<keyword evidence="3" id="KW-1185">Reference proteome</keyword>
<feature type="compositionally biased region" description="Basic and acidic residues" evidence="1">
    <location>
        <begin position="187"/>
        <end position="224"/>
    </location>
</feature>
<dbReference type="AlphaFoldDB" id="A0A0D3K3T9"/>
<reference evidence="3" key="1">
    <citation type="journal article" date="2013" name="Nature">
        <title>Pan genome of the phytoplankton Emiliania underpins its global distribution.</title>
        <authorList>
            <person name="Read B.A."/>
            <person name="Kegel J."/>
            <person name="Klute M.J."/>
            <person name="Kuo A."/>
            <person name="Lefebvre S.C."/>
            <person name="Maumus F."/>
            <person name="Mayer C."/>
            <person name="Miller J."/>
            <person name="Monier A."/>
            <person name="Salamov A."/>
            <person name="Young J."/>
            <person name="Aguilar M."/>
            <person name="Claverie J.M."/>
            <person name="Frickenhaus S."/>
            <person name="Gonzalez K."/>
            <person name="Herman E.K."/>
            <person name="Lin Y.C."/>
            <person name="Napier J."/>
            <person name="Ogata H."/>
            <person name="Sarno A.F."/>
            <person name="Shmutz J."/>
            <person name="Schroeder D."/>
            <person name="de Vargas C."/>
            <person name="Verret F."/>
            <person name="von Dassow P."/>
            <person name="Valentin K."/>
            <person name="Van de Peer Y."/>
            <person name="Wheeler G."/>
            <person name="Dacks J.B."/>
            <person name="Delwiche C.F."/>
            <person name="Dyhrman S.T."/>
            <person name="Glockner G."/>
            <person name="John U."/>
            <person name="Richards T."/>
            <person name="Worden A.Z."/>
            <person name="Zhang X."/>
            <person name="Grigoriev I.V."/>
            <person name="Allen A.E."/>
            <person name="Bidle K."/>
            <person name="Borodovsky M."/>
            <person name="Bowler C."/>
            <person name="Brownlee C."/>
            <person name="Cock J.M."/>
            <person name="Elias M."/>
            <person name="Gladyshev V.N."/>
            <person name="Groth M."/>
            <person name="Guda C."/>
            <person name="Hadaegh A."/>
            <person name="Iglesias-Rodriguez M.D."/>
            <person name="Jenkins J."/>
            <person name="Jones B.M."/>
            <person name="Lawson T."/>
            <person name="Leese F."/>
            <person name="Lindquist E."/>
            <person name="Lobanov A."/>
            <person name="Lomsadze A."/>
            <person name="Malik S.B."/>
            <person name="Marsh M.E."/>
            <person name="Mackinder L."/>
            <person name="Mock T."/>
            <person name="Mueller-Roeber B."/>
            <person name="Pagarete A."/>
            <person name="Parker M."/>
            <person name="Probert I."/>
            <person name="Quesneville H."/>
            <person name="Raines C."/>
            <person name="Rensing S.A."/>
            <person name="Riano-Pachon D.M."/>
            <person name="Richier S."/>
            <person name="Rokitta S."/>
            <person name="Shiraiwa Y."/>
            <person name="Soanes D.M."/>
            <person name="van der Giezen M."/>
            <person name="Wahlund T.M."/>
            <person name="Williams B."/>
            <person name="Wilson W."/>
            <person name="Wolfe G."/>
            <person name="Wurch L.L."/>
        </authorList>
    </citation>
    <scope>NUCLEOTIDE SEQUENCE</scope>
</reference>
<feature type="region of interest" description="Disordered" evidence="1">
    <location>
        <begin position="180"/>
        <end position="271"/>
    </location>
</feature>
<dbReference type="Proteomes" id="UP000013827">
    <property type="component" value="Unassembled WGS sequence"/>
</dbReference>
<reference evidence="2" key="2">
    <citation type="submission" date="2024-10" db="UniProtKB">
        <authorList>
            <consortium name="EnsemblProtists"/>
        </authorList>
    </citation>
    <scope>IDENTIFICATION</scope>
</reference>
<evidence type="ECO:0000256" key="1">
    <source>
        <dbReference type="SAM" id="MobiDB-lite"/>
    </source>
</evidence>
<dbReference type="RefSeq" id="XP_005782853.1">
    <property type="nucleotide sequence ID" value="XM_005782796.1"/>
</dbReference>
<dbReference type="HOGENOM" id="CLU_1028338_0_0_1"/>
<evidence type="ECO:0000313" key="3">
    <source>
        <dbReference type="Proteomes" id="UP000013827"/>
    </source>
</evidence>
<protein>
    <submittedName>
        <fullName evidence="2">Uncharacterized protein</fullName>
    </submittedName>
</protein>
<organism evidence="2 3">
    <name type="scientific">Emiliania huxleyi (strain CCMP1516)</name>
    <dbReference type="NCBI Taxonomy" id="280463"/>
    <lineage>
        <taxon>Eukaryota</taxon>
        <taxon>Haptista</taxon>
        <taxon>Haptophyta</taxon>
        <taxon>Prymnesiophyceae</taxon>
        <taxon>Isochrysidales</taxon>
        <taxon>Noelaerhabdaceae</taxon>
        <taxon>Emiliania</taxon>
    </lineage>
</organism>
<dbReference type="PaxDb" id="2903-EOD30424"/>